<accession>A0A316ALG7</accession>
<keyword evidence="2" id="KW-1185">Reference proteome</keyword>
<name>A0A316ALG7_9BACT</name>
<protein>
    <submittedName>
        <fullName evidence="1">Uncharacterized protein</fullName>
    </submittedName>
</protein>
<sequence length="61" mass="7379">MFLINYVFRVLVWLANVVKAKNSNWQRDAIPLPHELFDTEQDSLQTLIFYAKNNRGHRWLF</sequence>
<gene>
    <name evidence="1" type="ORF">CLV98_104260</name>
</gene>
<reference evidence="1 2" key="1">
    <citation type="submission" date="2018-03" db="EMBL/GenBank/DDBJ databases">
        <title>Genomic Encyclopedia of Archaeal and Bacterial Type Strains, Phase II (KMG-II): from individual species to whole genera.</title>
        <authorList>
            <person name="Goeker M."/>
        </authorList>
    </citation>
    <scope>NUCLEOTIDE SEQUENCE [LARGE SCALE GENOMIC DNA]</scope>
    <source>
        <strain evidence="1 2">DSM 100346</strain>
    </source>
</reference>
<organism evidence="1 2">
    <name type="scientific">Dyadobacter jejuensis</name>
    <dbReference type="NCBI Taxonomy" id="1082580"/>
    <lineage>
        <taxon>Bacteria</taxon>
        <taxon>Pseudomonadati</taxon>
        <taxon>Bacteroidota</taxon>
        <taxon>Cytophagia</taxon>
        <taxon>Cytophagales</taxon>
        <taxon>Spirosomataceae</taxon>
        <taxon>Dyadobacter</taxon>
    </lineage>
</organism>
<dbReference type="AlphaFoldDB" id="A0A316ALG7"/>
<evidence type="ECO:0000313" key="1">
    <source>
        <dbReference type="EMBL" id="PWJ58401.1"/>
    </source>
</evidence>
<dbReference type="EMBL" id="QGDT01000004">
    <property type="protein sequence ID" value="PWJ58401.1"/>
    <property type="molecule type" value="Genomic_DNA"/>
</dbReference>
<dbReference type="Proteomes" id="UP000245880">
    <property type="component" value="Unassembled WGS sequence"/>
</dbReference>
<proteinExistence type="predicted"/>
<comment type="caution">
    <text evidence="1">The sequence shown here is derived from an EMBL/GenBank/DDBJ whole genome shotgun (WGS) entry which is preliminary data.</text>
</comment>
<evidence type="ECO:0000313" key="2">
    <source>
        <dbReference type="Proteomes" id="UP000245880"/>
    </source>
</evidence>